<proteinExistence type="predicted"/>
<dbReference type="InterPro" id="IPR005122">
    <property type="entry name" value="Uracil-DNA_glycosylase-like"/>
</dbReference>
<dbReference type="SUPFAM" id="SSF52141">
    <property type="entry name" value="Uracil-DNA glycosylase-like"/>
    <property type="match status" value="1"/>
</dbReference>
<dbReference type="EMBL" id="DRGM01000099">
    <property type="protein sequence ID" value="HEA16604.1"/>
    <property type="molecule type" value="Genomic_DNA"/>
</dbReference>
<dbReference type="SMART" id="SM00987">
    <property type="entry name" value="UreE_C"/>
    <property type="match status" value="1"/>
</dbReference>
<dbReference type="InterPro" id="IPR047124">
    <property type="entry name" value="HI_0220.2"/>
</dbReference>
<dbReference type="RefSeq" id="WP_304181852.1">
    <property type="nucleotide sequence ID" value="NZ_DRGM01000099.1"/>
</dbReference>
<evidence type="ECO:0000259" key="1">
    <source>
        <dbReference type="SMART" id="SM00986"/>
    </source>
</evidence>
<dbReference type="CDD" id="cd10033">
    <property type="entry name" value="UDG_like"/>
    <property type="match status" value="1"/>
</dbReference>
<name>A0A7V1CYL5_9GAMM</name>
<accession>A0A7V1CYL5</accession>
<dbReference type="PANTHER" id="PTHR42160">
    <property type="entry name" value="URACIL-DNA GLYCOSYLASE SUPERFAMILY PROTEIN"/>
    <property type="match status" value="1"/>
</dbReference>
<sequence length="196" mass="21748">MLASDLLTQVSQCVICEAQLPLGARPVVQFNPSARILIAGQAPGLKVHQTGIPFDDASGQRLRQWLGLSKDDFYDATKIAILPMGFCYPGKGKSGDLPPRKECAPAWRAQLLAALPNIKLTIVLGKYAQAYHLPQTKHLPLTELVKSWREYWPTILPLPHPSPRNNIWLANNPWFERDVVPQLAQAVQSILKSQGD</sequence>
<dbReference type="Pfam" id="PF03167">
    <property type="entry name" value="UDG"/>
    <property type="match status" value="1"/>
</dbReference>
<dbReference type="PANTHER" id="PTHR42160:SF1">
    <property type="entry name" value="URACIL-DNA GLYCOSYLASE SUPERFAMILY PROTEIN"/>
    <property type="match status" value="1"/>
</dbReference>
<dbReference type="AlphaFoldDB" id="A0A7V1CYL5"/>
<dbReference type="InterPro" id="IPR036895">
    <property type="entry name" value="Uracil-DNA_glycosylase-like_sf"/>
</dbReference>
<feature type="domain" description="Uracil-DNA glycosylase-like" evidence="1">
    <location>
        <begin position="27"/>
        <end position="184"/>
    </location>
</feature>
<dbReference type="SMART" id="SM00986">
    <property type="entry name" value="UDG"/>
    <property type="match status" value="1"/>
</dbReference>
<comment type="caution">
    <text evidence="2">The sequence shown here is derived from an EMBL/GenBank/DDBJ whole genome shotgun (WGS) entry which is preliminary data.</text>
</comment>
<dbReference type="Gene3D" id="3.40.470.10">
    <property type="entry name" value="Uracil-DNA glycosylase-like domain"/>
    <property type="match status" value="1"/>
</dbReference>
<protein>
    <submittedName>
        <fullName evidence="2">Uracil-DNA glycosylase family protein</fullName>
    </submittedName>
</protein>
<organism evidence="2">
    <name type="scientific">Pseudoalteromonas prydzensis</name>
    <dbReference type="NCBI Taxonomy" id="182141"/>
    <lineage>
        <taxon>Bacteria</taxon>
        <taxon>Pseudomonadati</taxon>
        <taxon>Pseudomonadota</taxon>
        <taxon>Gammaproteobacteria</taxon>
        <taxon>Alteromonadales</taxon>
        <taxon>Pseudoalteromonadaceae</taxon>
        <taxon>Pseudoalteromonas</taxon>
    </lineage>
</organism>
<evidence type="ECO:0000313" key="2">
    <source>
        <dbReference type="EMBL" id="HEA16604.1"/>
    </source>
</evidence>
<reference evidence="2" key="1">
    <citation type="journal article" date="2020" name="mSystems">
        <title>Genome- and Community-Level Interaction Insights into Carbon Utilization and Element Cycling Functions of Hydrothermarchaeota in Hydrothermal Sediment.</title>
        <authorList>
            <person name="Zhou Z."/>
            <person name="Liu Y."/>
            <person name="Xu W."/>
            <person name="Pan J."/>
            <person name="Luo Z.H."/>
            <person name="Li M."/>
        </authorList>
    </citation>
    <scope>NUCLEOTIDE SEQUENCE [LARGE SCALE GENOMIC DNA]</scope>
    <source>
        <strain evidence="2">HyVt-346</strain>
    </source>
</reference>
<gene>
    <name evidence="2" type="ORF">ENH88_09215</name>
</gene>
<dbReference type="Proteomes" id="UP000886188">
    <property type="component" value="Unassembled WGS sequence"/>
</dbReference>